<dbReference type="AlphaFoldDB" id="A0A392TFW8"/>
<proteinExistence type="predicted"/>
<feature type="non-terminal residue" evidence="1">
    <location>
        <position position="44"/>
    </location>
</feature>
<dbReference type="EMBL" id="LXQA010552120">
    <property type="protein sequence ID" value="MCI58815.1"/>
    <property type="molecule type" value="Genomic_DNA"/>
</dbReference>
<evidence type="ECO:0000313" key="1">
    <source>
        <dbReference type="EMBL" id="MCI58815.1"/>
    </source>
</evidence>
<keyword evidence="2" id="KW-1185">Reference proteome</keyword>
<reference evidence="1 2" key="1">
    <citation type="journal article" date="2018" name="Front. Plant Sci.">
        <title>Red Clover (Trifolium pratense) and Zigzag Clover (T. medium) - A Picture of Genomic Similarities and Differences.</title>
        <authorList>
            <person name="Dluhosova J."/>
            <person name="Istvanek J."/>
            <person name="Nedelnik J."/>
            <person name="Repkova J."/>
        </authorList>
    </citation>
    <scope>NUCLEOTIDE SEQUENCE [LARGE SCALE GENOMIC DNA]</scope>
    <source>
        <strain evidence="2">cv. 10/8</strain>
        <tissue evidence="1">Leaf</tissue>
    </source>
</reference>
<sequence>MQQMRQQLKYLQAELCSRGGGSVDEMRVLKERITWLEETNEELC</sequence>
<accession>A0A392TFW8</accession>
<organism evidence="1 2">
    <name type="scientific">Trifolium medium</name>
    <dbReference type="NCBI Taxonomy" id="97028"/>
    <lineage>
        <taxon>Eukaryota</taxon>
        <taxon>Viridiplantae</taxon>
        <taxon>Streptophyta</taxon>
        <taxon>Embryophyta</taxon>
        <taxon>Tracheophyta</taxon>
        <taxon>Spermatophyta</taxon>
        <taxon>Magnoliopsida</taxon>
        <taxon>eudicotyledons</taxon>
        <taxon>Gunneridae</taxon>
        <taxon>Pentapetalae</taxon>
        <taxon>rosids</taxon>
        <taxon>fabids</taxon>
        <taxon>Fabales</taxon>
        <taxon>Fabaceae</taxon>
        <taxon>Papilionoideae</taxon>
        <taxon>50 kb inversion clade</taxon>
        <taxon>NPAAA clade</taxon>
        <taxon>Hologalegina</taxon>
        <taxon>IRL clade</taxon>
        <taxon>Trifolieae</taxon>
        <taxon>Trifolium</taxon>
    </lineage>
</organism>
<protein>
    <submittedName>
        <fullName evidence="1">Chromosome-associated kinesin KIF4-like</fullName>
    </submittedName>
</protein>
<comment type="caution">
    <text evidence="1">The sequence shown here is derived from an EMBL/GenBank/DDBJ whole genome shotgun (WGS) entry which is preliminary data.</text>
</comment>
<dbReference type="Proteomes" id="UP000265520">
    <property type="component" value="Unassembled WGS sequence"/>
</dbReference>
<name>A0A392TFW8_9FABA</name>
<evidence type="ECO:0000313" key="2">
    <source>
        <dbReference type="Proteomes" id="UP000265520"/>
    </source>
</evidence>